<feature type="compositionally biased region" description="Low complexity" evidence="12">
    <location>
        <begin position="85"/>
        <end position="94"/>
    </location>
</feature>
<feature type="domain" description="Peptidase S26" evidence="13">
    <location>
        <begin position="134"/>
        <end position="291"/>
    </location>
</feature>
<dbReference type="Proteomes" id="UP001438707">
    <property type="component" value="Unassembled WGS sequence"/>
</dbReference>
<dbReference type="NCBIfam" id="TIGR02227">
    <property type="entry name" value="sigpep_I_bact"/>
    <property type="match status" value="1"/>
</dbReference>
<evidence type="ECO:0000256" key="10">
    <source>
        <dbReference type="ARBA" id="ARBA00023136"/>
    </source>
</evidence>
<evidence type="ECO:0000256" key="7">
    <source>
        <dbReference type="ARBA" id="ARBA00022640"/>
    </source>
</evidence>
<dbReference type="GO" id="GO:0006465">
    <property type="term" value="P:signal peptide processing"/>
    <property type="evidence" value="ECO:0007669"/>
    <property type="project" value="InterPro"/>
</dbReference>
<evidence type="ECO:0000256" key="6">
    <source>
        <dbReference type="ARBA" id="ARBA00022528"/>
    </source>
</evidence>
<keyword evidence="8" id="KW-0378">Hydrolase</keyword>
<keyword evidence="10" id="KW-0472">Membrane</keyword>
<dbReference type="CDD" id="cd06530">
    <property type="entry name" value="S26_SPase_I"/>
    <property type="match status" value="1"/>
</dbReference>
<evidence type="ECO:0000256" key="1">
    <source>
        <dbReference type="ARBA" id="ARBA00000677"/>
    </source>
</evidence>
<dbReference type="GO" id="GO:0010027">
    <property type="term" value="P:thylakoid membrane organization"/>
    <property type="evidence" value="ECO:0007669"/>
    <property type="project" value="TreeGrafter"/>
</dbReference>
<keyword evidence="7" id="KW-0934">Plastid</keyword>
<comment type="similarity">
    <text evidence="4">Belongs to the peptidase S26 family.</text>
</comment>
<evidence type="ECO:0000256" key="4">
    <source>
        <dbReference type="ARBA" id="ARBA00009370"/>
    </source>
</evidence>
<organism evidence="14 15">
    <name type="scientific">Apatococcus lobatus</name>
    <dbReference type="NCBI Taxonomy" id="904363"/>
    <lineage>
        <taxon>Eukaryota</taxon>
        <taxon>Viridiplantae</taxon>
        <taxon>Chlorophyta</taxon>
        <taxon>core chlorophytes</taxon>
        <taxon>Trebouxiophyceae</taxon>
        <taxon>Chlorellales</taxon>
        <taxon>Chlorellaceae</taxon>
        <taxon>Apatococcus</taxon>
    </lineage>
</organism>
<dbReference type="EMBL" id="JALJOS010000014">
    <property type="protein sequence ID" value="KAK9831148.1"/>
    <property type="molecule type" value="Genomic_DNA"/>
</dbReference>
<dbReference type="PRINTS" id="PR00727">
    <property type="entry name" value="LEADERPTASE"/>
</dbReference>
<dbReference type="InterPro" id="IPR036286">
    <property type="entry name" value="LexA/Signal_pep-like_sf"/>
</dbReference>
<dbReference type="PROSITE" id="PS00761">
    <property type="entry name" value="SPASE_I_3"/>
    <property type="match status" value="1"/>
</dbReference>
<dbReference type="Gene3D" id="2.10.109.10">
    <property type="entry name" value="Umud Fragment, subunit A"/>
    <property type="match status" value="1"/>
</dbReference>
<gene>
    <name evidence="14" type="ORF">WJX74_005004</name>
</gene>
<dbReference type="PANTHER" id="PTHR43390:SF1">
    <property type="entry name" value="CHLOROPLAST PROCESSING PEPTIDASE"/>
    <property type="match status" value="1"/>
</dbReference>
<keyword evidence="6" id="KW-0150">Chloroplast</keyword>
<evidence type="ECO:0000256" key="9">
    <source>
        <dbReference type="ARBA" id="ARBA00022946"/>
    </source>
</evidence>
<keyword evidence="15" id="KW-1185">Reference proteome</keyword>
<evidence type="ECO:0000256" key="8">
    <source>
        <dbReference type="ARBA" id="ARBA00022801"/>
    </source>
</evidence>
<name>A0AAW1RC45_9CHLO</name>
<evidence type="ECO:0000313" key="15">
    <source>
        <dbReference type="Proteomes" id="UP001438707"/>
    </source>
</evidence>
<evidence type="ECO:0000313" key="14">
    <source>
        <dbReference type="EMBL" id="KAK9831148.1"/>
    </source>
</evidence>
<evidence type="ECO:0000259" key="13">
    <source>
        <dbReference type="Pfam" id="PF10502"/>
    </source>
</evidence>
<dbReference type="SUPFAM" id="SSF51306">
    <property type="entry name" value="LexA/Signal peptidase"/>
    <property type="match status" value="1"/>
</dbReference>
<reference evidence="14 15" key="1">
    <citation type="journal article" date="2024" name="Nat. Commun.">
        <title>Phylogenomics reveals the evolutionary origins of lichenization in chlorophyte algae.</title>
        <authorList>
            <person name="Puginier C."/>
            <person name="Libourel C."/>
            <person name="Otte J."/>
            <person name="Skaloud P."/>
            <person name="Haon M."/>
            <person name="Grisel S."/>
            <person name="Petersen M."/>
            <person name="Berrin J.G."/>
            <person name="Delaux P.M."/>
            <person name="Dal Grande F."/>
            <person name="Keller J."/>
        </authorList>
    </citation>
    <scope>NUCLEOTIDE SEQUENCE [LARGE SCALE GENOMIC DNA]</scope>
    <source>
        <strain evidence="14 15">SAG 2145</strain>
    </source>
</reference>
<keyword evidence="9" id="KW-0809">Transit peptide</keyword>
<feature type="region of interest" description="Disordered" evidence="12">
    <location>
        <begin position="74"/>
        <end position="123"/>
    </location>
</feature>
<dbReference type="GO" id="GO:0009535">
    <property type="term" value="C:chloroplast thylakoid membrane"/>
    <property type="evidence" value="ECO:0007669"/>
    <property type="project" value="TreeGrafter"/>
</dbReference>
<dbReference type="FunFam" id="2.10.109.10:FF:000012">
    <property type="entry name" value="Peptidase/ serine-type peptidase"/>
    <property type="match status" value="1"/>
</dbReference>
<dbReference type="GO" id="GO:0004252">
    <property type="term" value="F:serine-type endopeptidase activity"/>
    <property type="evidence" value="ECO:0007669"/>
    <property type="project" value="InterPro"/>
</dbReference>
<comment type="subcellular location">
    <subcellularLocation>
        <location evidence="3">Membrane</location>
    </subcellularLocation>
    <subcellularLocation>
        <location evidence="2">Plastid</location>
        <location evidence="2">Chloroplast</location>
    </subcellularLocation>
</comment>
<evidence type="ECO:0000256" key="11">
    <source>
        <dbReference type="PIRSR" id="PIRSR600223-1"/>
    </source>
</evidence>
<proteinExistence type="inferred from homology"/>
<dbReference type="PANTHER" id="PTHR43390">
    <property type="entry name" value="SIGNAL PEPTIDASE I"/>
    <property type="match status" value="1"/>
</dbReference>
<dbReference type="InterPro" id="IPR000223">
    <property type="entry name" value="Pept_S26A_signal_pept_1"/>
</dbReference>
<dbReference type="Pfam" id="PF10502">
    <property type="entry name" value="Peptidase_S26"/>
    <property type="match status" value="1"/>
</dbReference>
<dbReference type="EC" id="3.4.21.89" evidence="5"/>
<comment type="caution">
    <text evidence="14">The sequence shown here is derived from an EMBL/GenBank/DDBJ whole genome shotgun (WGS) entry which is preliminary data.</text>
</comment>
<accession>A0AAW1RC45</accession>
<dbReference type="InterPro" id="IPR019758">
    <property type="entry name" value="Pept_S26A_signal_pept_1_CS"/>
</dbReference>
<feature type="active site" evidence="11">
    <location>
        <position position="160"/>
    </location>
</feature>
<evidence type="ECO:0000256" key="3">
    <source>
        <dbReference type="ARBA" id="ARBA00004370"/>
    </source>
</evidence>
<feature type="compositionally biased region" description="Polar residues" evidence="12">
    <location>
        <begin position="106"/>
        <end position="120"/>
    </location>
</feature>
<evidence type="ECO:0000256" key="2">
    <source>
        <dbReference type="ARBA" id="ARBA00004229"/>
    </source>
</evidence>
<evidence type="ECO:0000256" key="5">
    <source>
        <dbReference type="ARBA" id="ARBA00013208"/>
    </source>
</evidence>
<sequence>MTVGGFGGVLRRTAVCSHRSQLQLSSLAQCSCSPRLTVVSQSWRRRPCRDQQKLPAGLSLQPRQPLRQQTWLHAGPQTQAERSDASSSGSSSSSHQPNDRPPGNDGKQNGTDQEDSQGSSGLWGGLRVDKDDIITIFGALAISYFIRTFVAEPRFIPSLSMAPNFDVGDRLVAEKITYRFGRPPQQGDIVIFHPPSGVVEKQWFQNDVFIKRIVAVAGDTVEVRNHKLSVNGKQQDDSFILEQIQYEMKPTTIPAGQVFVMGDNRNNSYDSHVWGPLPVENIVGRACFNYWPLNKFGTYRDFHVLSNAPQLVGG</sequence>
<dbReference type="GO" id="GO:0009003">
    <property type="term" value="F:signal peptidase activity"/>
    <property type="evidence" value="ECO:0007669"/>
    <property type="project" value="UniProtKB-EC"/>
</dbReference>
<comment type="catalytic activity">
    <reaction evidence="1">
        <text>Cleavage of hydrophobic, N-terminal signal or leader sequences from secreted and periplasmic proteins.</text>
        <dbReference type="EC" id="3.4.21.89"/>
    </reaction>
</comment>
<evidence type="ECO:0000256" key="12">
    <source>
        <dbReference type="SAM" id="MobiDB-lite"/>
    </source>
</evidence>
<dbReference type="AlphaFoldDB" id="A0AAW1RC45"/>
<feature type="active site" evidence="11">
    <location>
        <position position="211"/>
    </location>
</feature>
<dbReference type="InterPro" id="IPR019533">
    <property type="entry name" value="Peptidase_S26"/>
</dbReference>
<protein>
    <recommendedName>
        <fullName evidence="5">signal peptidase I</fullName>
        <ecNumber evidence="5">3.4.21.89</ecNumber>
    </recommendedName>
</protein>